<organism evidence="1 2">
    <name type="scientific">Zunongwangia profunda (strain DSM 18752 / CCTCC AB 206139 / SM-A87)</name>
    <name type="common">Wangia profunda</name>
    <dbReference type="NCBI Taxonomy" id="655815"/>
    <lineage>
        <taxon>Bacteria</taxon>
        <taxon>Pseudomonadati</taxon>
        <taxon>Bacteroidota</taxon>
        <taxon>Flavobacteriia</taxon>
        <taxon>Flavobacteriales</taxon>
        <taxon>Flavobacteriaceae</taxon>
        <taxon>Zunongwangia</taxon>
    </lineage>
</organism>
<dbReference type="KEGG" id="zpr:ZPR_2107"/>
<dbReference type="Proteomes" id="UP000001654">
    <property type="component" value="Chromosome"/>
</dbReference>
<evidence type="ECO:0000313" key="2">
    <source>
        <dbReference type="Proteomes" id="UP000001654"/>
    </source>
</evidence>
<accession>D5BAR9</accession>
<name>D5BAR9_ZUNPS</name>
<dbReference type="AlphaFoldDB" id="D5BAR9"/>
<dbReference type="HOGENOM" id="CLU_3241824_0_0_10"/>
<dbReference type="STRING" id="655815.ZPR_2107"/>
<evidence type="ECO:0000313" key="1">
    <source>
        <dbReference type="EMBL" id="ADF52432.1"/>
    </source>
</evidence>
<gene>
    <name evidence="1" type="ordered locus">ZPR_2107</name>
</gene>
<dbReference type="EMBL" id="CP001650">
    <property type="protein sequence ID" value="ADF52432.1"/>
    <property type="molecule type" value="Genomic_DNA"/>
</dbReference>
<proteinExistence type="predicted"/>
<sequence length="43" mass="5226">MKFGKKILILKKINLIFNKNQYVFRQHQFSFGKSLFIAPNDYF</sequence>
<protein>
    <submittedName>
        <fullName evidence="1">Uncharacterized protein</fullName>
    </submittedName>
</protein>
<reference evidence="1 2" key="1">
    <citation type="journal article" date="2010" name="BMC Genomics">
        <title>The complete genome of Zunongwangia profunda SM-A87 reveals its adaptation to the deep-sea environment and ecological role in sedimentary organic nitrogen degradation.</title>
        <authorList>
            <person name="Qin Q.L."/>
            <person name="Zhang X.Y."/>
            <person name="Wang X.M."/>
            <person name="Liu G.M."/>
            <person name="Chen X.L."/>
            <person name="Xie B.B."/>
            <person name="Dang H.Y."/>
            <person name="Zhou B.C."/>
            <person name="Yu J."/>
            <person name="Zhang Y.Z."/>
        </authorList>
    </citation>
    <scope>NUCLEOTIDE SEQUENCE [LARGE SCALE GENOMIC DNA]</scope>
    <source>
        <strain evidence="2">DSM 18752 / CCTCC AB 206139 / SM-A87</strain>
    </source>
</reference>
<keyword evidence="2" id="KW-1185">Reference proteome</keyword>